<evidence type="ECO:0000256" key="2">
    <source>
        <dbReference type="SAM" id="MobiDB-lite"/>
    </source>
</evidence>
<feature type="region of interest" description="Disordered" evidence="2">
    <location>
        <begin position="894"/>
        <end position="929"/>
    </location>
</feature>
<evidence type="ECO:0000313" key="5">
    <source>
        <dbReference type="Proteomes" id="UP000216133"/>
    </source>
</evidence>
<name>A0A268S6N7_SHOCL</name>
<feature type="coiled-coil region" evidence="1">
    <location>
        <begin position="1465"/>
        <end position="1533"/>
    </location>
</feature>
<keyword evidence="3" id="KW-0472">Membrane</keyword>
<reference evidence="4 5" key="1">
    <citation type="submission" date="2017-07" db="EMBL/GenBank/DDBJ databases">
        <title>Isolation and whole genome analysis of endospore-forming bacteria from heroin.</title>
        <authorList>
            <person name="Kalinowski J."/>
            <person name="Ahrens B."/>
            <person name="Al-Dilaimi A."/>
            <person name="Winkler A."/>
            <person name="Wibberg D."/>
            <person name="Schleenbecker U."/>
            <person name="Ruckert C."/>
            <person name="Wolfel R."/>
            <person name="Grass G."/>
        </authorList>
    </citation>
    <scope>NUCLEOTIDE SEQUENCE [LARGE SCALE GENOMIC DNA]</scope>
    <source>
        <strain evidence="4 5">7523-2</strain>
    </source>
</reference>
<feature type="transmembrane region" description="Helical" evidence="3">
    <location>
        <begin position="708"/>
        <end position="736"/>
    </location>
</feature>
<feature type="region of interest" description="Disordered" evidence="2">
    <location>
        <begin position="1372"/>
        <end position="1445"/>
    </location>
</feature>
<feature type="transmembrane region" description="Helical" evidence="3">
    <location>
        <begin position="239"/>
        <end position="259"/>
    </location>
</feature>
<feature type="transmembrane region" description="Helical" evidence="3">
    <location>
        <begin position="620"/>
        <end position="641"/>
    </location>
</feature>
<keyword evidence="3" id="KW-1133">Transmembrane helix</keyword>
<feature type="transmembrane region" description="Helical" evidence="3">
    <location>
        <begin position="648"/>
        <end position="668"/>
    </location>
</feature>
<feature type="transmembrane region" description="Helical" evidence="3">
    <location>
        <begin position="271"/>
        <end position="292"/>
    </location>
</feature>
<feature type="compositionally biased region" description="Low complexity" evidence="2">
    <location>
        <begin position="909"/>
        <end position="918"/>
    </location>
</feature>
<evidence type="ECO:0000256" key="3">
    <source>
        <dbReference type="SAM" id="Phobius"/>
    </source>
</evidence>
<feature type="compositionally biased region" description="Polar residues" evidence="2">
    <location>
        <begin position="1333"/>
        <end position="1358"/>
    </location>
</feature>
<feature type="region of interest" description="Disordered" evidence="2">
    <location>
        <begin position="1331"/>
        <end position="1358"/>
    </location>
</feature>
<evidence type="ECO:0000256" key="1">
    <source>
        <dbReference type="SAM" id="Coils"/>
    </source>
</evidence>
<keyword evidence="1" id="KW-0175">Coiled coil</keyword>
<dbReference type="EMBL" id="NPBS01000016">
    <property type="protein sequence ID" value="PAF27341.1"/>
    <property type="molecule type" value="Genomic_DNA"/>
</dbReference>
<feature type="compositionally biased region" description="Polar residues" evidence="2">
    <location>
        <begin position="1379"/>
        <end position="1389"/>
    </location>
</feature>
<dbReference type="Proteomes" id="UP000216133">
    <property type="component" value="Unassembled WGS sequence"/>
</dbReference>
<gene>
    <name evidence="4" type="ORF">CHH61_03720</name>
</gene>
<dbReference type="RefSeq" id="WP_095327843.1">
    <property type="nucleotide sequence ID" value="NZ_NPBS01000016.1"/>
</dbReference>
<sequence length="1641" mass="178533">MVKKMIPRSMFMVLAFVIVLSVFLPMGRAMLAAEDEGVSDLSLYQRASELTREFATALAPGSGVDRLYMLETTNGGSDDLLVAGNAGAFLGYPDISSDDSAIVGWLMNSYTAASETITYDQLMHVVGDGNDNIYQAAFSNPFFQYAGYGEVLTDMGLISTVRPGLSGVLSFLGSGIMVLVYFLANTAPFLFRGALMILTTLNPFRLFETVLNGTASADLGILSGVAEYVGSMYQAVQDFSIVFLFPALLAVTAFTVLVFQKGSAMKRFARYGVRVFMLFAGLPLIGATYTGLINDLDSKVSVGSEYADYLILSSYVDFEGWVKYSRLAPPSDVGILHPRFNDDAERTISNRELILKINGARANSSRANDLKDRYSATSDIGEIFNEGGARKDADSDVISVGEKSTFLDVMNLLTRHMTSATYTSSDYNGEISGQIQKIRARDNSEENNKNIVKMFSLSSSDHRTWIDKTIFGDSEEWMEPIHWNGLEGKGSEDGDNKRNSAKGLFTEGNALNPVFQFGQYRMNIYNSGDLRYDRQKGYVTPDMDEVMSRKTAPIGSDRPSTVGGLSPIAMYNFLNTTFSNTGLTVYSPEKTASDLSRDAYASVTFGGSGLSSFTRWTENVTVMFSLAILSIGYGVMMISLAIKSIPRILSGVFGTALGSIAFTTKLLISTAVLIIQIIGMIFLYALSENIIMTMLLNFNSLVDMGSSYFNGAGLILDFLGSFLVIVVTATVTILMIRNVKVFKELTEEVTTNAINRLMGALDTSTGGKGLDVSKMSGGRFGGDGKLTDAAKQGDGLIGGGLVGGAAGLLSAAHGIEAKREQFAQERGEDTGGLGAKIKARAGTAKDLMSAKGKDVAKGLLGINGKSLERELDAKDRQANSMLYNDNALDRFKESRSQHAGGTENDENETSTTNTGQTTIDENGNVLDANGDVISPNSPVGMAGVRPMTTEAGALLDADGNPYTDEVGNVFYQNDKGQLVDEDGNLVALDKDGTLQPLDSIPDHNGKPVSALKEAKKLDAMRFDADKYDAMTKELDATHYGLDKDGNVVGSDGEMLSLKGSDDPVQLDDEGFITDSEGNRVSAEDIIGSIDKRGFEMVEDPETGETHLKHKGDEAMKNAALPVVSDASKEESDDQNLTALAKQSNRANALAKRADERVEELKANGASPYAIMQAQRYADKANKNARISQQAFNQAMQASAKGAKGGPGKAAARQPVTDEHVQSAARRVGAEKASLKESVGKLKQMHENGAPSKVIARQKREVDAQRQSVRRAMGMEQDLRTAKSAGRSYSEVHNARSRVESAEQLFQKAQDAHAEAIANGQPREVIQKREQKMNHASNVLSKAQSNLSRVSQKPSGTPEQIDQAIAEYQQAQAHYKQAQTNTQRLAQQKASRQEIHTARKEQAQAKRRLDKAQTAKQRVLDPPGWRKKSELQVPQTQPVPERSASKSYVSLTAAGISNYDDYRKQVTKHAADLQQDQSKLKQAEQRLASLRSNNRPSQVIKQAEEQVKVLKNNVEASQSNLMELKDNAQGLLKNGNFQPVVASRPIRKNGSAIINQMIQLNHSQAMYDKLIHQEKTGILTGEGRKQMKTLSGRLNQMRRDLVRSGIREDAIKDRVGITQSTKHMQQSWDSFVNGTSVEHSDE</sequence>
<keyword evidence="3" id="KW-0812">Transmembrane</keyword>
<proteinExistence type="predicted"/>
<evidence type="ECO:0000313" key="4">
    <source>
        <dbReference type="EMBL" id="PAF27341.1"/>
    </source>
</evidence>
<organism evidence="4 5">
    <name type="scientific">Shouchella clausii</name>
    <name type="common">Alkalihalobacillus clausii</name>
    <dbReference type="NCBI Taxonomy" id="79880"/>
    <lineage>
        <taxon>Bacteria</taxon>
        <taxon>Bacillati</taxon>
        <taxon>Bacillota</taxon>
        <taxon>Bacilli</taxon>
        <taxon>Bacillales</taxon>
        <taxon>Bacillaceae</taxon>
        <taxon>Shouchella</taxon>
    </lineage>
</organism>
<protein>
    <submittedName>
        <fullName evidence="4">Uncharacterized protein</fullName>
    </submittedName>
</protein>
<feature type="compositionally biased region" description="Basic and acidic residues" evidence="2">
    <location>
        <begin position="1390"/>
        <end position="1403"/>
    </location>
</feature>
<accession>A0A268S6N7</accession>
<feature type="transmembrane region" description="Helical" evidence="3">
    <location>
        <begin position="674"/>
        <end position="696"/>
    </location>
</feature>
<comment type="caution">
    <text evidence="4">The sequence shown here is derived from an EMBL/GenBank/DDBJ whole genome shotgun (WGS) entry which is preliminary data.</text>
</comment>
<feature type="transmembrane region" description="Helical" evidence="3">
    <location>
        <begin position="164"/>
        <end position="184"/>
    </location>
</feature>